<dbReference type="PANTHER" id="PTHR22604:SF105">
    <property type="entry name" value="TRANS-1,2-DIHYDROBENZENE-1,2-DIOL DEHYDROGENASE"/>
    <property type="match status" value="1"/>
</dbReference>
<dbReference type="SUPFAM" id="SSF55347">
    <property type="entry name" value="Glyceraldehyde-3-phosphate dehydrogenase-like, C-terminal domain"/>
    <property type="match status" value="1"/>
</dbReference>
<dbReference type="GO" id="GO:0047837">
    <property type="term" value="F:D-xylose 1-dehydrogenase (NADP+) activity"/>
    <property type="evidence" value="ECO:0007669"/>
    <property type="project" value="UniProtKB-EC"/>
</dbReference>
<dbReference type="Proteomes" id="UP000036893">
    <property type="component" value="Unassembled WGS sequence"/>
</dbReference>
<dbReference type="GO" id="GO:0000166">
    <property type="term" value="F:nucleotide binding"/>
    <property type="evidence" value="ECO:0007669"/>
    <property type="project" value="InterPro"/>
</dbReference>
<gene>
    <name evidence="7" type="ORF">Aud_010909</name>
</gene>
<evidence type="ECO:0000313" key="8">
    <source>
        <dbReference type="Proteomes" id="UP000036893"/>
    </source>
</evidence>
<evidence type="ECO:0000256" key="4">
    <source>
        <dbReference type="ARBA" id="ARBA00042988"/>
    </source>
</evidence>
<name>A0A8E0V648_9EURO</name>
<evidence type="ECO:0000256" key="1">
    <source>
        <dbReference type="ARBA" id="ARBA00010928"/>
    </source>
</evidence>
<dbReference type="SUPFAM" id="SSF51735">
    <property type="entry name" value="NAD(P)-binding Rossmann-fold domains"/>
    <property type="match status" value="1"/>
</dbReference>
<dbReference type="Gene3D" id="3.40.50.720">
    <property type="entry name" value="NAD(P)-binding Rossmann-like Domain"/>
    <property type="match status" value="1"/>
</dbReference>
<dbReference type="Gene3D" id="3.30.360.10">
    <property type="entry name" value="Dihydrodipicolinate Reductase, domain 2"/>
    <property type="match status" value="1"/>
</dbReference>
<organism evidence="7 8">
    <name type="scientific">Aspergillus udagawae</name>
    <dbReference type="NCBI Taxonomy" id="91492"/>
    <lineage>
        <taxon>Eukaryota</taxon>
        <taxon>Fungi</taxon>
        <taxon>Dikarya</taxon>
        <taxon>Ascomycota</taxon>
        <taxon>Pezizomycotina</taxon>
        <taxon>Eurotiomycetes</taxon>
        <taxon>Eurotiomycetidae</taxon>
        <taxon>Eurotiales</taxon>
        <taxon>Aspergillaceae</taxon>
        <taxon>Aspergillus</taxon>
        <taxon>Aspergillus subgen. Fumigati</taxon>
    </lineage>
</organism>
<evidence type="ECO:0000256" key="2">
    <source>
        <dbReference type="ARBA" id="ARBA00023002"/>
    </source>
</evidence>
<comment type="similarity">
    <text evidence="1">Belongs to the Gfo/Idh/MocA family.</text>
</comment>
<evidence type="ECO:0000256" key="5">
    <source>
        <dbReference type="ARBA" id="ARBA00049233"/>
    </source>
</evidence>
<comment type="caution">
    <text evidence="7">The sequence shown here is derived from an EMBL/GenBank/DDBJ whole genome shotgun (WGS) entry which is preliminary data.</text>
</comment>
<dbReference type="AlphaFoldDB" id="A0A8E0V648"/>
<reference evidence="7" key="1">
    <citation type="journal article" date="2015" name="Genome Announc.">
        <title>Draft Genome Sequence of the Pathogenic Filamentous Fungus Aspergillus udagawae Strain IFM 46973T.</title>
        <authorList>
            <person name="Kusuya Y."/>
            <person name="Takahashi-Nakaguchi A."/>
            <person name="Takahashi H."/>
            <person name="Yaguchi T."/>
        </authorList>
    </citation>
    <scope>NUCLEOTIDE SEQUENCE</scope>
    <source>
        <strain evidence="7">IFM 46973</strain>
    </source>
</reference>
<dbReference type="InterPro" id="IPR036291">
    <property type="entry name" value="NAD(P)-bd_dom_sf"/>
</dbReference>
<comment type="catalytic activity">
    <reaction evidence="5">
        <text>D-xylose + NADP(+) = D-xylono-1,5-lactone + NADPH + H(+)</text>
        <dbReference type="Rhea" id="RHEA:22000"/>
        <dbReference type="ChEBI" id="CHEBI:15378"/>
        <dbReference type="ChEBI" id="CHEBI:15867"/>
        <dbReference type="ChEBI" id="CHEBI:53455"/>
        <dbReference type="ChEBI" id="CHEBI:57783"/>
        <dbReference type="ChEBI" id="CHEBI:58349"/>
        <dbReference type="EC" id="1.1.1.179"/>
    </reaction>
</comment>
<dbReference type="RefSeq" id="XP_043151675.1">
    <property type="nucleotide sequence ID" value="XM_043295740.1"/>
</dbReference>
<evidence type="ECO:0000313" key="7">
    <source>
        <dbReference type="EMBL" id="GIC94409.1"/>
    </source>
</evidence>
<sequence length="397" mass="44179">MNQSIEPPFHCRWAFLGLSSIAELFYRDLTLPRDEEKHLQHQLVAVSTTRSTEAAASWLAEQQAPNASTVRIYTSYADMLREGDFDVVYISTPHGVHFEHARAALTHGRNVLLEKPATMNKAQYNRLAEIAKSNKVVFMEAMWTRYFPLTRYLQEELLSRIGPVKRILADYSLPLFGDPTLTANSRFLDKKTGSGSLLDLGVYPLTWCDLALSSADGEEGEDDQPVTVKYAETIQHETGVSDPLDDITTIILSRSGQSPTTCVVTISSSIPGSAKLGLKDKLLREKNAPCVRIQGEKGEIALPFPPIRPETLTVQYYGPDKLDDNGFETTEVITKPVVGWGLRYQADVIATVIRDRGSHPSDAVIVGEKGSSRVLEWVDQAKLLAGIKYEAELERVW</sequence>
<reference evidence="7" key="2">
    <citation type="submission" date="2021-01" db="EMBL/GenBank/DDBJ databases">
        <title>Pan-genome distribution and transcriptional activeness of fungal secondary metabolism genes in Aspergillus section Fumigati.</title>
        <authorList>
            <person name="Takahashi H."/>
            <person name="Umemura M."/>
            <person name="Ninomiya A."/>
            <person name="Kusuya Y."/>
            <person name="Urayama S."/>
            <person name="Shimizu M."/>
            <person name="Watanabe A."/>
            <person name="Kamei K."/>
            <person name="Yaguchi T."/>
            <person name="Hagiwara D."/>
        </authorList>
    </citation>
    <scope>NUCLEOTIDE SEQUENCE</scope>
    <source>
        <strain evidence="7">IFM 46973</strain>
    </source>
</reference>
<dbReference type="InterPro" id="IPR000683">
    <property type="entry name" value="Gfo/Idh/MocA-like_OxRdtase_N"/>
</dbReference>
<evidence type="ECO:0000259" key="6">
    <source>
        <dbReference type="Pfam" id="PF01408"/>
    </source>
</evidence>
<dbReference type="Pfam" id="PF01408">
    <property type="entry name" value="GFO_IDH_MocA"/>
    <property type="match status" value="1"/>
</dbReference>
<proteinExistence type="inferred from homology"/>
<feature type="domain" description="Gfo/Idh/MocA-like oxidoreductase N-terminal" evidence="6">
    <location>
        <begin position="12"/>
        <end position="140"/>
    </location>
</feature>
<evidence type="ECO:0000256" key="3">
    <source>
        <dbReference type="ARBA" id="ARBA00038984"/>
    </source>
</evidence>
<accession>A0A8E0V648</accession>
<keyword evidence="2" id="KW-0560">Oxidoreductase</keyword>
<dbReference type="PANTHER" id="PTHR22604">
    <property type="entry name" value="OXIDOREDUCTASES"/>
    <property type="match status" value="1"/>
</dbReference>
<protein>
    <recommendedName>
        <fullName evidence="3">D-xylose 1-dehydrogenase (NADP(+), D-xylono-1,5-lactone-forming)</fullName>
        <ecNumber evidence="3">1.1.1.179</ecNumber>
    </recommendedName>
    <alternativeName>
        <fullName evidence="4">D-xylose-NADP dehydrogenase</fullName>
    </alternativeName>
</protein>
<dbReference type="InterPro" id="IPR050984">
    <property type="entry name" value="Gfo/Idh/MocA_domain"/>
</dbReference>
<dbReference type="EC" id="1.1.1.179" evidence="3"/>
<dbReference type="EMBL" id="BBXM02000009">
    <property type="protein sequence ID" value="GIC94409.1"/>
    <property type="molecule type" value="Genomic_DNA"/>
</dbReference>
<dbReference type="GeneID" id="66998386"/>